<name>A0AAV6JLI5_9ERIC</name>
<proteinExistence type="predicted"/>
<dbReference type="Proteomes" id="UP000823749">
    <property type="component" value="Chromosome 7"/>
</dbReference>
<comment type="caution">
    <text evidence="2">The sequence shown here is derived from an EMBL/GenBank/DDBJ whole genome shotgun (WGS) entry which is preliminary data.</text>
</comment>
<organism evidence="2 3">
    <name type="scientific">Rhododendron griersonianum</name>
    <dbReference type="NCBI Taxonomy" id="479676"/>
    <lineage>
        <taxon>Eukaryota</taxon>
        <taxon>Viridiplantae</taxon>
        <taxon>Streptophyta</taxon>
        <taxon>Embryophyta</taxon>
        <taxon>Tracheophyta</taxon>
        <taxon>Spermatophyta</taxon>
        <taxon>Magnoliopsida</taxon>
        <taxon>eudicotyledons</taxon>
        <taxon>Gunneridae</taxon>
        <taxon>Pentapetalae</taxon>
        <taxon>asterids</taxon>
        <taxon>Ericales</taxon>
        <taxon>Ericaceae</taxon>
        <taxon>Ericoideae</taxon>
        <taxon>Rhodoreae</taxon>
        <taxon>Rhododendron</taxon>
    </lineage>
</organism>
<accession>A0AAV6JLI5</accession>
<keyword evidence="1" id="KW-1133">Transmembrane helix</keyword>
<keyword evidence="1" id="KW-0472">Membrane</keyword>
<evidence type="ECO:0000313" key="3">
    <source>
        <dbReference type="Proteomes" id="UP000823749"/>
    </source>
</evidence>
<keyword evidence="3" id="KW-1185">Reference proteome</keyword>
<sequence>MDFLLVAVTALNLPDLSVSQHAKRTIVHGTGLLSILLISVVAGLAPVLVLILEMAHSQANDLVRYYRGIMIRDPINEPYTFAGNSTVHG</sequence>
<protein>
    <submittedName>
        <fullName evidence="2">Uncharacterized protein</fullName>
    </submittedName>
</protein>
<dbReference type="AlphaFoldDB" id="A0AAV6JLI5"/>
<feature type="transmembrane region" description="Helical" evidence="1">
    <location>
        <begin position="29"/>
        <end position="52"/>
    </location>
</feature>
<dbReference type="EMBL" id="JACTNZ010000007">
    <property type="protein sequence ID" value="KAG5540519.1"/>
    <property type="molecule type" value="Genomic_DNA"/>
</dbReference>
<evidence type="ECO:0000256" key="1">
    <source>
        <dbReference type="SAM" id="Phobius"/>
    </source>
</evidence>
<reference evidence="2" key="1">
    <citation type="submission" date="2020-08" db="EMBL/GenBank/DDBJ databases">
        <title>Plant Genome Project.</title>
        <authorList>
            <person name="Zhang R.-G."/>
        </authorList>
    </citation>
    <scope>NUCLEOTIDE SEQUENCE</scope>
    <source>
        <strain evidence="2">WSP0</strain>
        <tissue evidence="2">Leaf</tissue>
    </source>
</reference>
<evidence type="ECO:0000313" key="2">
    <source>
        <dbReference type="EMBL" id="KAG5540519.1"/>
    </source>
</evidence>
<keyword evidence="1" id="KW-0812">Transmembrane</keyword>
<gene>
    <name evidence="2" type="ORF">RHGRI_020660</name>
</gene>